<keyword evidence="2" id="KW-1185">Reference proteome</keyword>
<accession>A0A3S5BR63</accession>
<reference evidence="1" key="1">
    <citation type="submission" date="2018-11" db="EMBL/GenBank/DDBJ databases">
        <authorList>
            <consortium name="Pathogen Informatics"/>
        </authorList>
    </citation>
    <scope>NUCLEOTIDE SEQUENCE</scope>
</reference>
<dbReference type="OrthoDB" id="10057795at2759"/>
<evidence type="ECO:0000313" key="2">
    <source>
        <dbReference type="Proteomes" id="UP000784294"/>
    </source>
</evidence>
<organism evidence="1 2">
    <name type="scientific">Protopolystoma xenopodis</name>
    <dbReference type="NCBI Taxonomy" id="117903"/>
    <lineage>
        <taxon>Eukaryota</taxon>
        <taxon>Metazoa</taxon>
        <taxon>Spiralia</taxon>
        <taxon>Lophotrochozoa</taxon>
        <taxon>Platyhelminthes</taxon>
        <taxon>Monogenea</taxon>
        <taxon>Polyopisthocotylea</taxon>
        <taxon>Polystomatidea</taxon>
        <taxon>Polystomatidae</taxon>
        <taxon>Protopolystoma</taxon>
    </lineage>
</organism>
<protein>
    <submittedName>
        <fullName evidence="1">Uncharacterized protein</fullName>
    </submittedName>
</protein>
<evidence type="ECO:0000313" key="1">
    <source>
        <dbReference type="EMBL" id="VEL14523.1"/>
    </source>
</evidence>
<dbReference type="EMBL" id="CAAALY010021460">
    <property type="protein sequence ID" value="VEL14523.1"/>
    <property type="molecule type" value="Genomic_DNA"/>
</dbReference>
<comment type="caution">
    <text evidence="1">The sequence shown here is derived from an EMBL/GenBank/DDBJ whole genome shotgun (WGS) entry which is preliminary data.</text>
</comment>
<sequence>MEKWLIDMMDYLESVAEAHLPSVPVIQAQLQESTEALKDMATLLPTLSKVNQAIVSLQERLTPQYKQVSIHKLLED</sequence>
<dbReference type="AlphaFoldDB" id="A0A3S5BR63"/>
<dbReference type="Proteomes" id="UP000784294">
    <property type="component" value="Unassembled WGS sequence"/>
</dbReference>
<name>A0A3S5BR63_9PLAT</name>
<proteinExistence type="predicted"/>
<gene>
    <name evidence="1" type="ORF">PXEA_LOCUS7963</name>
</gene>
<dbReference type="SUPFAM" id="SSF46966">
    <property type="entry name" value="Spectrin repeat"/>
    <property type="match status" value="1"/>
</dbReference>